<accession>D5GZ91</accession>
<dbReference type="KEGG" id="lcr:LCRIS_00439"/>
<evidence type="ECO:0000313" key="2">
    <source>
        <dbReference type="EMBL" id="CBL51100.1"/>
    </source>
</evidence>
<gene>
    <name evidence="1" type="ordered locus">LCRIS_00439</name>
    <name evidence="2" type="ordered locus">LCRIS_01653</name>
</gene>
<protein>
    <submittedName>
        <fullName evidence="2">Uncharacterized protein</fullName>
    </submittedName>
</protein>
<evidence type="ECO:0000313" key="1">
    <source>
        <dbReference type="EMBL" id="CBL49886.1"/>
    </source>
</evidence>
<dbReference type="KEGG" id="lcr:LCRIS_01653"/>
<dbReference type="Proteomes" id="UP000002371">
    <property type="component" value="Chromosome"/>
</dbReference>
<evidence type="ECO:0000313" key="3">
    <source>
        <dbReference type="Proteomes" id="UP000002371"/>
    </source>
</evidence>
<name>D5GZ91_LACCS</name>
<dbReference type="EMBL" id="FN692037">
    <property type="protein sequence ID" value="CBL49886.1"/>
    <property type="molecule type" value="Genomic_DNA"/>
</dbReference>
<dbReference type="AlphaFoldDB" id="D5GZ91"/>
<dbReference type="EMBL" id="FN692037">
    <property type="protein sequence ID" value="CBL51100.1"/>
    <property type="molecule type" value="Genomic_DNA"/>
</dbReference>
<dbReference type="HOGENOM" id="CLU_3271800_0_0_9"/>
<proteinExistence type="predicted"/>
<reference evidence="2 3" key="1">
    <citation type="journal article" date="2010" name="J. Bacteriol.">
        <title>Genome sequence of Lactobacillus crispatus ST1.</title>
        <authorList>
            <person name="Ojala T."/>
            <person name="Kuparinen V."/>
            <person name="Koskinen J.P."/>
            <person name="Alatalo E."/>
            <person name="Holm L."/>
            <person name="Auvinen P."/>
            <person name="Edelman S."/>
            <person name="Westerlund-Wikstrom B."/>
            <person name="Korhonen T.K."/>
            <person name="Paulin L."/>
            <person name="Kankainen M."/>
        </authorList>
    </citation>
    <scope>NUCLEOTIDE SEQUENCE [LARGE SCALE GENOMIC DNA]</scope>
    <source>
        <strain evidence="2 3">ST1</strain>
    </source>
</reference>
<organism evidence="2 3">
    <name type="scientific">Lactobacillus crispatus (strain ST1)</name>
    <dbReference type="NCBI Taxonomy" id="748671"/>
    <lineage>
        <taxon>Bacteria</taxon>
        <taxon>Bacillati</taxon>
        <taxon>Bacillota</taxon>
        <taxon>Bacilli</taxon>
        <taxon>Lactobacillales</taxon>
        <taxon>Lactobacillaceae</taxon>
        <taxon>Lactobacillus</taxon>
    </lineage>
</organism>
<reference key="2">
    <citation type="submission" date="2010-03" db="EMBL/GenBank/DDBJ databases">
        <title>Genome Sequence of Lactobacillus crispatus ST1.</title>
        <authorList>
            <person name="Ojala T."/>
            <person name="Kuparinen V."/>
            <person name="Koskinen J.P."/>
            <person name="Alatalo E."/>
            <person name="Holm L."/>
            <person name="Auvinen P."/>
            <person name="Edelman S."/>
            <person name="Westerlund-Wikstroem B."/>
            <person name="Korhonen T.K."/>
            <person name="Paulin L."/>
            <person name="Kankainen M."/>
        </authorList>
    </citation>
    <scope>NUCLEOTIDE SEQUENCE</scope>
    <source>
        <strain>ST1</strain>
    </source>
</reference>
<sequence length="41" mass="4441">MRSAFLSGISTCFQVVSQTMGQVPHVLLTHPPLAFLTSLPK</sequence>